<comment type="similarity">
    <text evidence="1">Belongs to the LysR transcriptional regulatory family.</text>
</comment>
<dbReference type="Pfam" id="PF03466">
    <property type="entry name" value="LysR_substrate"/>
    <property type="match status" value="1"/>
</dbReference>
<dbReference type="CDD" id="cd05466">
    <property type="entry name" value="PBP2_LTTR_substrate"/>
    <property type="match status" value="1"/>
</dbReference>
<dbReference type="SUPFAM" id="SSF46785">
    <property type="entry name" value="Winged helix' DNA-binding domain"/>
    <property type="match status" value="1"/>
</dbReference>
<dbReference type="RefSeq" id="WP_248939795.1">
    <property type="nucleotide sequence ID" value="NZ_JAKIKS010000025.1"/>
</dbReference>
<evidence type="ECO:0000313" key="8">
    <source>
        <dbReference type="Proteomes" id="UP001203423"/>
    </source>
</evidence>
<organism evidence="7 8">
    <name type="scientific">Shewanella surugensis</name>
    <dbReference type="NCBI Taxonomy" id="212020"/>
    <lineage>
        <taxon>Bacteria</taxon>
        <taxon>Pseudomonadati</taxon>
        <taxon>Pseudomonadota</taxon>
        <taxon>Gammaproteobacteria</taxon>
        <taxon>Alteromonadales</taxon>
        <taxon>Shewanellaceae</taxon>
        <taxon>Shewanella</taxon>
    </lineage>
</organism>
<evidence type="ECO:0000259" key="6">
    <source>
        <dbReference type="PROSITE" id="PS50931"/>
    </source>
</evidence>
<dbReference type="PROSITE" id="PS50931">
    <property type="entry name" value="HTH_LYSR"/>
    <property type="match status" value="1"/>
</dbReference>
<feature type="domain" description="HTH lysR-type" evidence="6">
    <location>
        <begin position="1"/>
        <end position="58"/>
    </location>
</feature>
<evidence type="ECO:0000313" key="7">
    <source>
        <dbReference type="EMBL" id="MCL1124518.1"/>
    </source>
</evidence>
<evidence type="ECO:0000256" key="2">
    <source>
        <dbReference type="ARBA" id="ARBA00023015"/>
    </source>
</evidence>
<dbReference type="Proteomes" id="UP001203423">
    <property type="component" value="Unassembled WGS sequence"/>
</dbReference>
<dbReference type="InterPro" id="IPR036390">
    <property type="entry name" value="WH_DNA-bd_sf"/>
</dbReference>
<protein>
    <submittedName>
        <fullName evidence="7">LysR family transcriptional regulator</fullName>
    </submittedName>
</protein>
<dbReference type="InterPro" id="IPR000847">
    <property type="entry name" value="LysR_HTH_N"/>
</dbReference>
<keyword evidence="3" id="KW-0238">DNA-binding</keyword>
<dbReference type="Gene3D" id="1.10.10.10">
    <property type="entry name" value="Winged helix-like DNA-binding domain superfamily/Winged helix DNA-binding domain"/>
    <property type="match status" value="1"/>
</dbReference>
<name>A0ABT0L9X4_9GAMM</name>
<keyword evidence="8" id="KW-1185">Reference proteome</keyword>
<dbReference type="Gene3D" id="3.40.190.10">
    <property type="entry name" value="Periplasmic binding protein-like II"/>
    <property type="match status" value="2"/>
</dbReference>
<dbReference type="SUPFAM" id="SSF53850">
    <property type="entry name" value="Periplasmic binding protein-like II"/>
    <property type="match status" value="1"/>
</dbReference>
<dbReference type="InterPro" id="IPR036388">
    <property type="entry name" value="WH-like_DNA-bd_sf"/>
</dbReference>
<reference evidence="7 8" key="1">
    <citation type="submission" date="2022-01" db="EMBL/GenBank/DDBJ databases">
        <title>Whole genome-based taxonomy of the Shewanellaceae.</title>
        <authorList>
            <person name="Martin-Rodriguez A.J."/>
        </authorList>
    </citation>
    <scope>NUCLEOTIDE SEQUENCE [LARGE SCALE GENOMIC DNA]</scope>
    <source>
        <strain evidence="7 8">DSM 17177</strain>
    </source>
</reference>
<accession>A0ABT0L9X4</accession>
<keyword evidence="5" id="KW-0804">Transcription</keyword>
<gene>
    <name evidence="7" type="ORF">L2764_08525</name>
</gene>
<dbReference type="EMBL" id="JAKIKS010000025">
    <property type="protein sequence ID" value="MCL1124518.1"/>
    <property type="molecule type" value="Genomic_DNA"/>
</dbReference>
<dbReference type="InterPro" id="IPR005119">
    <property type="entry name" value="LysR_subst-bd"/>
</dbReference>
<evidence type="ECO:0000256" key="3">
    <source>
        <dbReference type="ARBA" id="ARBA00023125"/>
    </source>
</evidence>
<sequence length="279" mass="31466">MELRSLKYFQAVYDQGSISAAAKVCFVSQPSITAAIQQLEALLSITLFIRHARGVLPTSAADKLYPLAKDISEHTHSIYHLFSDAPKPVSLRLGIMRSLGAKRMSFFIKQIAEKIKDLELTLVDPEEPCDIRVVLAHSVTNQERFVPIWQDDYQLAIPMSWPMADQKVVKVVELDAMPFIHRVPCDALNKLKEAMANHAVHFQHRANIRTIEYAWQLVSTGIGAALLPNWQEIKETEGMTLLPIEDLNLVKHIGLAYKANKENTPLIVAVKEVCENRVY</sequence>
<keyword evidence="2" id="KW-0805">Transcription regulation</keyword>
<proteinExistence type="inferred from homology"/>
<dbReference type="PANTHER" id="PTHR30346">
    <property type="entry name" value="TRANSCRIPTIONAL DUAL REGULATOR HCAR-RELATED"/>
    <property type="match status" value="1"/>
</dbReference>
<keyword evidence="4" id="KW-0010">Activator</keyword>
<dbReference type="PANTHER" id="PTHR30346:SF26">
    <property type="entry name" value="HYDROGEN PEROXIDE-INDUCIBLE GENES ACTIVATOR"/>
    <property type="match status" value="1"/>
</dbReference>
<dbReference type="PRINTS" id="PR00039">
    <property type="entry name" value="HTHLYSR"/>
</dbReference>
<evidence type="ECO:0000256" key="5">
    <source>
        <dbReference type="ARBA" id="ARBA00023163"/>
    </source>
</evidence>
<evidence type="ECO:0000256" key="4">
    <source>
        <dbReference type="ARBA" id="ARBA00023159"/>
    </source>
</evidence>
<evidence type="ECO:0000256" key="1">
    <source>
        <dbReference type="ARBA" id="ARBA00009437"/>
    </source>
</evidence>
<comment type="caution">
    <text evidence="7">The sequence shown here is derived from an EMBL/GenBank/DDBJ whole genome shotgun (WGS) entry which is preliminary data.</text>
</comment>
<dbReference type="Pfam" id="PF00126">
    <property type="entry name" value="HTH_1"/>
    <property type="match status" value="1"/>
</dbReference>